<keyword evidence="1" id="KW-0648">Protein biosynthesis</keyword>
<name>A0AAV3U693_9ALTE</name>
<dbReference type="GO" id="GO:0003746">
    <property type="term" value="F:translation elongation factor activity"/>
    <property type="evidence" value="ECO:0007669"/>
    <property type="project" value="UniProtKB-KW"/>
</dbReference>
<comment type="caution">
    <text evidence="1">The sequence shown here is derived from an EMBL/GenBank/DDBJ whole genome shotgun (WGS) entry which is preliminary data.</text>
</comment>
<dbReference type="EMBL" id="BAABLX010000029">
    <property type="protein sequence ID" value="GAA4951291.1"/>
    <property type="molecule type" value="Genomic_DNA"/>
</dbReference>
<keyword evidence="1" id="KW-0251">Elongation factor</keyword>
<evidence type="ECO:0000313" key="2">
    <source>
        <dbReference type="Proteomes" id="UP001409585"/>
    </source>
</evidence>
<dbReference type="Proteomes" id="UP001409585">
    <property type="component" value="Unassembled WGS sequence"/>
</dbReference>
<gene>
    <name evidence="1" type="ORF">GCM10025791_34680</name>
</gene>
<dbReference type="InterPro" id="IPR007411">
    <property type="entry name" value="EpmC"/>
</dbReference>
<proteinExistence type="predicted"/>
<evidence type="ECO:0000313" key="1">
    <source>
        <dbReference type="EMBL" id="GAA4951291.1"/>
    </source>
</evidence>
<protein>
    <submittedName>
        <fullName evidence="1">Elongation factor P hydroxylase</fullName>
    </submittedName>
</protein>
<accession>A0AAV3U693</accession>
<sequence length="191" mass="21785">MTIGMPGPSILDTQSEHLACDIERLFNRCFAASQLTQLVGGCIEPLYRPAADGGLHTIFYSHDYFASALHEIAHWCVAGRLRRQQEDYGYWYAPDGRSQSQQDEFERVEVKPQALEWLFSAACGFRFRVSADNLALCCGPSEAFKANIVGQVHQYLAQEIPPRARQFCDSLADYYGGDYRRRHQYHLEALR</sequence>
<reference evidence="2" key="1">
    <citation type="journal article" date="2019" name="Int. J. Syst. Evol. Microbiol.">
        <title>The Global Catalogue of Microorganisms (GCM) 10K type strain sequencing project: providing services to taxonomists for standard genome sequencing and annotation.</title>
        <authorList>
            <consortium name="The Broad Institute Genomics Platform"/>
            <consortium name="The Broad Institute Genome Sequencing Center for Infectious Disease"/>
            <person name="Wu L."/>
            <person name="Ma J."/>
        </authorList>
    </citation>
    <scope>NUCLEOTIDE SEQUENCE [LARGE SCALE GENOMIC DNA]</scope>
    <source>
        <strain evidence="2">JCM 19134</strain>
    </source>
</reference>
<keyword evidence="2" id="KW-1185">Reference proteome</keyword>
<dbReference type="AlphaFoldDB" id="A0AAV3U693"/>
<organism evidence="1 2">
    <name type="scientific">Halioxenophilus aromaticivorans</name>
    <dbReference type="NCBI Taxonomy" id="1306992"/>
    <lineage>
        <taxon>Bacteria</taxon>
        <taxon>Pseudomonadati</taxon>
        <taxon>Pseudomonadota</taxon>
        <taxon>Gammaproteobacteria</taxon>
        <taxon>Alteromonadales</taxon>
        <taxon>Alteromonadaceae</taxon>
        <taxon>Halioxenophilus</taxon>
    </lineage>
</organism>
<dbReference type="Pfam" id="PF04315">
    <property type="entry name" value="EpmC"/>
    <property type="match status" value="1"/>
</dbReference>